<feature type="transmembrane region" description="Helical" evidence="6">
    <location>
        <begin position="259"/>
        <end position="277"/>
    </location>
</feature>
<keyword evidence="9" id="KW-1185">Reference proteome</keyword>
<evidence type="ECO:0000259" key="7">
    <source>
        <dbReference type="Pfam" id="PF01490"/>
    </source>
</evidence>
<evidence type="ECO:0000313" key="9">
    <source>
        <dbReference type="Proteomes" id="UP000011083"/>
    </source>
</evidence>
<dbReference type="RefSeq" id="XP_004347786.1">
    <property type="nucleotide sequence ID" value="XM_004347736.1"/>
</dbReference>
<feature type="transmembrane region" description="Helical" evidence="6">
    <location>
        <begin position="142"/>
        <end position="167"/>
    </location>
</feature>
<evidence type="ECO:0000256" key="6">
    <source>
        <dbReference type="SAM" id="Phobius"/>
    </source>
</evidence>
<dbReference type="GeneID" id="14922872"/>
<feature type="transmembrane region" description="Helical" evidence="6">
    <location>
        <begin position="188"/>
        <end position="210"/>
    </location>
</feature>
<feature type="region of interest" description="Disordered" evidence="5">
    <location>
        <begin position="1"/>
        <end position="75"/>
    </location>
</feature>
<proteinExistence type="predicted"/>
<dbReference type="PANTHER" id="PTHR22950">
    <property type="entry name" value="AMINO ACID TRANSPORTER"/>
    <property type="match status" value="1"/>
</dbReference>
<keyword evidence="3 6" id="KW-1133">Transmembrane helix</keyword>
<gene>
    <name evidence="8" type="ORF">ACA1_046740</name>
</gene>
<dbReference type="GO" id="GO:0016020">
    <property type="term" value="C:membrane"/>
    <property type="evidence" value="ECO:0007669"/>
    <property type="project" value="UniProtKB-SubCell"/>
</dbReference>
<dbReference type="PANTHER" id="PTHR22950:SF702">
    <property type="entry name" value="AMINO ACID TRANSPORTER PROTEIN"/>
    <property type="match status" value="1"/>
</dbReference>
<feature type="transmembrane region" description="Helical" evidence="6">
    <location>
        <begin position="446"/>
        <end position="468"/>
    </location>
</feature>
<feature type="transmembrane region" description="Helical" evidence="6">
    <location>
        <begin position="480"/>
        <end position="503"/>
    </location>
</feature>
<feature type="transmembrane region" description="Helical" evidence="6">
    <location>
        <begin position="332"/>
        <end position="354"/>
    </location>
</feature>
<evidence type="ECO:0000256" key="1">
    <source>
        <dbReference type="ARBA" id="ARBA00004141"/>
    </source>
</evidence>
<feature type="compositionally biased region" description="Basic and acidic residues" evidence="5">
    <location>
        <begin position="45"/>
        <end position="58"/>
    </location>
</feature>
<reference evidence="8 9" key="1">
    <citation type="journal article" date="2013" name="Genome Biol.">
        <title>Genome of Acanthamoeba castellanii highlights extensive lateral gene transfer and early evolution of tyrosine kinase signaling.</title>
        <authorList>
            <person name="Clarke M."/>
            <person name="Lohan A.J."/>
            <person name="Liu B."/>
            <person name="Lagkouvardos I."/>
            <person name="Roy S."/>
            <person name="Zafar N."/>
            <person name="Bertelli C."/>
            <person name="Schilde C."/>
            <person name="Kianianmomeni A."/>
            <person name="Burglin T.R."/>
            <person name="Frech C."/>
            <person name="Turcotte B."/>
            <person name="Kopec K.O."/>
            <person name="Synnott J.M."/>
            <person name="Choo C."/>
            <person name="Paponov I."/>
            <person name="Finkler A."/>
            <person name="Soon Heng Tan C."/>
            <person name="Hutchins A.P."/>
            <person name="Weinmeier T."/>
            <person name="Rattei T."/>
            <person name="Chu J.S."/>
            <person name="Gimenez G."/>
            <person name="Irimia M."/>
            <person name="Rigden D.J."/>
            <person name="Fitzpatrick D.A."/>
            <person name="Lorenzo-Morales J."/>
            <person name="Bateman A."/>
            <person name="Chiu C.H."/>
            <person name="Tang P."/>
            <person name="Hegemann P."/>
            <person name="Fromm H."/>
            <person name="Raoult D."/>
            <person name="Greub G."/>
            <person name="Miranda-Saavedra D."/>
            <person name="Chen N."/>
            <person name="Nash P."/>
            <person name="Ginger M.L."/>
            <person name="Horn M."/>
            <person name="Schaap P."/>
            <person name="Caler L."/>
            <person name="Loftus B."/>
        </authorList>
    </citation>
    <scope>NUCLEOTIDE SEQUENCE [LARGE SCALE GENOMIC DNA]</scope>
    <source>
        <strain evidence="8 9">Neff</strain>
    </source>
</reference>
<accession>L8H8V5</accession>
<dbReference type="EMBL" id="KB007894">
    <property type="protein sequence ID" value="ELR21954.1"/>
    <property type="molecule type" value="Genomic_DNA"/>
</dbReference>
<dbReference type="InterPro" id="IPR013057">
    <property type="entry name" value="AA_transpt_TM"/>
</dbReference>
<feature type="compositionally biased region" description="Low complexity" evidence="5">
    <location>
        <begin position="31"/>
        <end position="44"/>
    </location>
</feature>
<dbReference type="OrthoDB" id="438545at2759"/>
<dbReference type="VEuPathDB" id="AmoebaDB:ACA1_046740"/>
<dbReference type="KEGG" id="acan:ACA1_046740"/>
<evidence type="ECO:0000256" key="2">
    <source>
        <dbReference type="ARBA" id="ARBA00022692"/>
    </source>
</evidence>
<dbReference type="STRING" id="1257118.L8H8V5"/>
<sequence length="513" mass="55343">MTSSSSSDLISDYMMTIPESGMAESPKPGRTRSSSASSPSPGAEKPSHIDIDLEKKGSDPSGGQLPYDDEASSKKGGEDTAVLVYPSWAYNPVGRIVYAGWQFVKEHFGEGSVGSSIFVLLSATLGAGTLAFPFAFKECGWALAIFLMAVCGLAAFYSIYLLVLCSIITGRNSYEELAHSVFGRATEIVVDISIIIFTWGSTVAYMVIIGDTLPPLMELFGAGDTIMAERWFLLVFSTIFIIFPLTLLSRINSLRHTSLLGFAATAYLLVAVIADTSRRIADHGLDSDRVSAANFSSRIFVGLPIIFYGFSSHVNIFSIYRELKTPTLAKATQVIAGNIIIAFLVYGTLGLFGYLAFLEKTDGNILENYAPENIAIQLGALAMTISVVFYIPLNTHPCRITIDWMITSLSKELAKVDITVRYVVETIIMDALALLIAIAVPNVVVVFGLLGATATSLCCYVMPGLLYIKAANLPWASKEAFLPLCLVTGGTLCGIISTVVIIFDMFEDPGQLE</sequence>
<feature type="transmembrane region" description="Helical" evidence="6">
    <location>
        <begin position="117"/>
        <end position="136"/>
    </location>
</feature>
<organism evidence="8 9">
    <name type="scientific">Acanthamoeba castellanii (strain ATCC 30010 / Neff)</name>
    <dbReference type="NCBI Taxonomy" id="1257118"/>
    <lineage>
        <taxon>Eukaryota</taxon>
        <taxon>Amoebozoa</taxon>
        <taxon>Discosea</taxon>
        <taxon>Longamoebia</taxon>
        <taxon>Centramoebida</taxon>
        <taxon>Acanthamoebidae</taxon>
        <taxon>Acanthamoeba</taxon>
    </lineage>
</organism>
<feature type="transmembrane region" description="Helical" evidence="6">
    <location>
        <begin position="420"/>
        <end position="440"/>
    </location>
</feature>
<dbReference type="Proteomes" id="UP000011083">
    <property type="component" value="Unassembled WGS sequence"/>
</dbReference>
<protein>
    <submittedName>
        <fullName evidence="8">Transmembrane amino acid transporter, putative</fullName>
    </submittedName>
</protein>
<keyword evidence="4 6" id="KW-0472">Membrane</keyword>
<dbReference type="OMA" id="KIWKRQC"/>
<feature type="transmembrane region" description="Helical" evidence="6">
    <location>
        <begin position="297"/>
        <end position="320"/>
    </location>
</feature>
<comment type="subcellular location">
    <subcellularLocation>
        <location evidence="1">Membrane</location>
        <topology evidence="1">Multi-pass membrane protein</topology>
    </subcellularLocation>
</comment>
<dbReference type="AlphaFoldDB" id="L8H8V5"/>
<feature type="domain" description="Amino acid transporter transmembrane" evidence="7">
    <location>
        <begin position="110"/>
        <end position="501"/>
    </location>
</feature>
<keyword evidence="2 6" id="KW-0812">Transmembrane</keyword>
<evidence type="ECO:0000313" key="8">
    <source>
        <dbReference type="EMBL" id="ELR21954.1"/>
    </source>
</evidence>
<evidence type="ECO:0000256" key="5">
    <source>
        <dbReference type="SAM" id="MobiDB-lite"/>
    </source>
</evidence>
<feature type="transmembrane region" description="Helical" evidence="6">
    <location>
        <begin position="374"/>
        <end position="393"/>
    </location>
</feature>
<name>L8H8V5_ACACF</name>
<evidence type="ECO:0000256" key="4">
    <source>
        <dbReference type="ARBA" id="ARBA00023136"/>
    </source>
</evidence>
<dbReference type="GO" id="GO:0015179">
    <property type="term" value="F:L-amino acid transmembrane transporter activity"/>
    <property type="evidence" value="ECO:0007669"/>
    <property type="project" value="TreeGrafter"/>
</dbReference>
<evidence type="ECO:0000256" key="3">
    <source>
        <dbReference type="ARBA" id="ARBA00022989"/>
    </source>
</evidence>
<dbReference type="Pfam" id="PF01490">
    <property type="entry name" value="Aa_trans"/>
    <property type="match status" value="1"/>
</dbReference>
<feature type="transmembrane region" description="Helical" evidence="6">
    <location>
        <begin position="230"/>
        <end position="247"/>
    </location>
</feature>